<organism evidence="2 3">
    <name type="scientific">Streptoalloteichus hindustanus</name>
    <dbReference type="NCBI Taxonomy" id="2017"/>
    <lineage>
        <taxon>Bacteria</taxon>
        <taxon>Bacillati</taxon>
        <taxon>Actinomycetota</taxon>
        <taxon>Actinomycetes</taxon>
        <taxon>Pseudonocardiales</taxon>
        <taxon>Pseudonocardiaceae</taxon>
        <taxon>Streptoalloteichus</taxon>
    </lineage>
</organism>
<dbReference type="Proteomes" id="UP000184501">
    <property type="component" value="Unassembled WGS sequence"/>
</dbReference>
<dbReference type="STRING" id="2017.SAMN05444320_1213"/>
<name>A0A1M5PZK7_STRHI</name>
<dbReference type="SMART" id="SM00829">
    <property type="entry name" value="PKS_ER"/>
    <property type="match status" value="1"/>
</dbReference>
<dbReference type="GO" id="GO:0016491">
    <property type="term" value="F:oxidoreductase activity"/>
    <property type="evidence" value="ECO:0007669"/>
    <property type="project" value="InterPro"/>
</dbReference>
<dbReference type="Pfam" id="PF00107">
    <property type="entry name" value="ADH_zinc_N"/>
    <property type="match status" value="1"/>
</dbReference>
<evidence type="ECO:0000259" key="1">
    <source>
        <dbReference type="SMART" id="SM00829"/>
    </source>
</evidence>
<dbReference type="PANTHER" id="PTHR45033:SF3">
    <property type="entry name" value="DEHYDROGENASE, PUTATIVE (AFU_ORTHOLOGUE AFUA_2G13270)-RELATED"/>
    <property type="match status" value="1"/>
</dbReference>
<dbReference type="AlphaFoldDB" id="A0A1M5PZK7"/>
<dbReference type="InterPro" id="IPR013154">
    <property type="entry name" value="ADH-like_N"/>
</dbReference>
<dbReference type="InterPro" id="IPR013149">
    <property type="entry name" value="ADH-like_C"/>
</dbReference>
<dbReference type="InterPro" id="IPR036291">
    <property type="entry name" value="NAD(P)-bd_dom_sf"/>
</dbReference>
<dbReference type="PANTHER" id="PTHR45033">
    <property type="match status" value="1"/>
</dbReference>
<feature type="domain" description="Enoyl reductase (ER)" evidence="1">
    <location>
        <begin position="19"/>
        <end position="333"/>
    </location>
</feature>
<dbReference type="Gene3D" id="3.40.50.720">
    <property type="entry name" value="NAD(P)-binding Rossmann-like Domain"/>
    <property type="match status" value="1"/>
</dbReference>
<keyword evidence="3" id="KW-1185">Reference proteome</keyword>
<sequence length="336" mass="34743">MADSTRSTMTAVVHEGPTGLDGVRVTTVPVPEVGAGDVLVELRAAALNHRDLFVVSARTATDPRLVLGSDGAGVVRAVGSGVSGVAVGDEVIVNPSLGWAKADEEPSVAQVLGGPTDGTYAEFVRVPAANVAPRPAHLDWAEAAALPLVGLTAYRALFTRGRLRPGEHVLLPGIGSGVATFALLLAKTVGAEVTVTSRGEDKRRRALELGADAAIDSAGDWSARLSRPADLVVDSIGSATFESCLSALRAGGRLVSLGATTGEHVQISLRRFFLEQFSLLGTSMGSAEEFAAMLALVDEHRLRPVVDRAYPLAETPAALADLGKGLQFGKLVITTG</sequence>
<dbReference type="EMBL" id="FQVN01000021">
    <property type="protein sequence ID" value="SHH07130.1"/>
    <property type="molecule type" value="Genomic_DNA"/>
</dbReference>
<evidence type="ECO:0000313" key="3">
    <source>
        <dbReference type="Proteomes" id="UP000184501"/>
    </source>
</evidence>
<dbReference type="SUPFAM" id="SSF50129">
    <property type="entry name" value="GroES-like"/>
    <property type="match status" value="1"/>
</dbReference>
<dbReference type="InterPro" id="IPR011032">
    <property type="entry name" value="GroES-like_sf"/>
</dbReference>
<dbReference type="InterPro" id="IPR052711">
    <property type="entry name" value="Zinc_ADH-like"/>
</dbReference>
<protein>
    <submittedName>
        <fullName evidence="2">Zinc-binding alcohol dehydrogenase/oxidoreductase</fullName>
    </submittedName>
</protein>
<dbReference type="SUPFAM" id="SSF51735">
    <property type="entry name" value="NAD(P)-binding Rossmann-fold domains"/>
    <property type="match status" value="1"/>
</dbReference>
<dbReference type="InterPro" id="IPR020843">
    <property type="entry name" value="ER"/>
</dbReference>
<dbReference type="Gene3D" id="3.90.180.10">
    <property type="entry name" value="Medium-chain alcohol dehydrogenases, catalytic domain"/>
    <property type="match status" value="1"/>
</dbReference>
<reference evidence="2 3" key="1">
    <citation type="submission" date="2016-11" db="EMBL/GenBank/DDBJ databases">
        <authorList>
            <person name="Jaros S."/>
            <person name="Januszkiewicz K."/>
            <person name="Wedrychowicz H."/>
        </authorList>
    </citation>
    <scope>NUCLEOTIDE SEQUENCE [LARGE SCALE GENOMIC DNA]</scope>
    <source>
        <strain evidence="2 3">DSM 44523</strain>
    </source>
</reference>
<evidence type="ECO:0000313" key="2">
    <source>
        <dbReference type="EMBL" id="SHH07130.1"/>
    </source>
</evidence>
<accession>A0A1M5PZK7</accession>
<dbReference type="Pfam" id="PF08240">
    <property type="entry name" value="ADH_N"/>
    <property type="match status" value="1"/>
</dbReference>
<proteinExistence type="predicted"/>
<dbReference type="RefSeq" id="WP_234996030.1">
    <property type="nucleotide sequence ID" value="NZ_FQVN01000021.1"/>
</dbReference>
<gene>
    <name evidence="2" type="ORF">SAMN05444320_1213</name>
</gene>